<dbReference type="InterPro" id="IPR058240">
    <property type="entry name" value="rSAM_sf"/>
</dbReference>
<keyword evidence="5" id="KW-0411">Iron-sulfur</keyword>
<dbReference type="SFLD" id="SFLDS00029">
    <property type="entry name" value="Radical_SAM"/>
    <property type="match status" value="1"/>
</dbReference>
<dbReference type="InterPro" id="IPR023885">
    <property type="entry name" value="4Fe4S-binding_SPASM_dom"/>
</dbReference>
<evidence type="ECO:0000259" key="6">
    <source>
        <dbReference type="PROSITE" id="PS51918"/>
    </source>
</evidence>
<dbReference type="Pfam" id="PF04055">
    <property type="entry name" value="Radical_SAM"/>
    <property type="match status" value="1"/>
</dbReference>
<dbReference type="InterPro" id="IPR013785">
    <property type="entry name" value="Aldolase_TIM"/>
</dbReference>
<dbReference type="Proteomes" id="UP001652409">
    <property type="component" value="Unassembled WGS sequence"/>
</dbReference>
<organism evidence="7 8">
    <name type="scientific">Blautia ammoniilytica</name>
    <dbReference type="NCBI Taxonomy" id="2981782"/>
    <lineage>
        <taxon>Bacteria</taxon>
        <taxon>Bacillati</taxon>
        <taxon>Bacillota</taxon>
        <taxon>Clostridia</taxon>
        <taxon>Lachnospirales</taxon>
        <taxon>Lachnospiraceae</taxon>
        <taxon>Blautia</taxon>
    </lineage>
</organism>
<keyword evidence="3" id="KW-0479">Metal-binding</keyword>
<evidence type="ECO:0000256" key="1">
    <source>
        <dbReference type="ARBA" id="ARBA00001966"/>
    </source>
</evidence>
<comment type="caution">
    <text evidence="7">The sequence shown here is derived from an EMBL/GenBank/DDBJ whole genome shotgun (WGS) entry which is preliminary data.</text>
</comment>
<dbReference type="CDD" id="cd01335">
    <property type="entry name" value="Radical_SAM"/>
    <property type="match status" value="1"/>
</dbReference>
<dbReference type="EMBL" id="JAOQJL010000014">
    <property type="protein sequence ID" value="MCU6765463.1"/>
    <property type="molecule type" value="Genomic_DNA"/>
</dbReference>
<evidence type="ECO:0000256" key="3">
    <source>
        <dbReference type="ARBA" id="ARBA00022723"/>
    </source>
</evidence>
<evidence type="ECO:0000256" key="2">
    <source>
        <dbReference type="ARBA" id="ARBA00022691"/>
    </source>
</evidence>
<accession>A0ABT2TT89</accession>
<dbReference type="SFLD" id="SFLDG01384">
    <property type="entry name" value="thioether_bond_formation_requi"/>
    <property type="match status" value="1"/>
</dbReference>
<dbReference type="SFLD" id="SFLDG01067">
    <property type="entry name" value="SPASM/twitch_domain_containing"/>
    <property type="match status" value="1"/>
</dbReference>
<dbReference type="InterPro" id="IPR007197">
    <property type="entry name" value="rSAM"/>
</dbReference>
<dbReference type="PANTHER" id="PTHR43273:SF8">
    <property type="entry name" value="RADICAL SAM DOMAIN PROTEIN"/>
    <property type="match status" value="1"/>
</dbReference>
<comment type="cofactor">
    <cofactor evidence="1">
        <name>[4Fe-4S] cluster</name>
        <dbReference type="ChEBI" id="CHEBI:49883"/>
    </cofactor>
</comment>
<sequence length="341" mass="38490">MNYTIFFTNQCNMDCTYCYECNKMVRSTSYDVLDGIVNFIVEKQRSCSDKTVSIVTHGGEPLIEFDKIQYFIKRLNEKVKNVQYIITTNATLLTDLMIDFLSQHYSEISVSIDGIQSAHDANRVFANKKGSYAVVVEKAKKLLEKRSDVKARMTINPQTASTLYESVKHLLDLGFTTIVPVIDTFCNDWTEKDMEILLDQGKLIIDYIKDYDKITNVGLINDALSKMANSPCNGGTSTFSIDTDGVIYPCVVTVGIPEFVVGTIKEGVNKEKVTEILGWDKIEITECIGCSRYNYCNTTRCRMINKVMCGSLHTPSAIVCSIENLKVKLSEYYLQRNIANL</sequence>
<evidence type="ECO:0000313" key="8">
    <source>
        <dbReference type="Proteomes" id="UP001652409"/>
    </source>
</evidence>
<dbReference type="Gene3D" id="3.20.20.70">
    <property type="entry name" value="Aldolase class I"/>
    <property type="match status" value="1"/>
</dbReference>
<evidence type="ECO:0000256" key="5">
    <source>
        <dbReference type="ARBA" id="ARBA00023014"/>
    </source>
</evidence>
<evidence type="ECO:0000313" key="7">
    <source>
        <dbReference type="EMBL" id="MCU6765463.1"/>
    </source>
</evidence>
<dbReference type="SFLD" id="SFLDG01386">
    <property type="entry name" value="main_SPASM_domain-containing"/>
    <property type="match status" value="1"/>
</dbReference>
<dbReference type="PANTHER" id="PTHR43273">
    <property type="entry name" value="ANAEROBIC SULFATASE-MATURATING ENZYME HOMOLOG ASLB-RELATED"/>
    <property type="match status" value="1"/>
</dbReference>
<keyword evidence="8" id="KW-1185">Reference proteome</keyword>
<dbReference type="RefSeq" id="WP_055230835.1">
    <property type="nucleotide sequence ID" value="NZ_JAOQJL010000014.1"/>
</dbReference>
<dbReference type="NCBIfam" id="TIGR04085">
    <property type="entry name" value="rSAM_more_4Fe4S"/>
    <property type="match status" value="1"/>
</dbReference>
<gene>
    <name evidence="7" type="ORF">OCV61_08550</name>
</gene>
<feature type="domain" description="Radical SAM core" evidence="6">
    <location>
        <begin position="1"/>
        <end position="224"/>
    </location>
</feature>
<evidence type="ECO:0000256" key="4">
    <source>
        <dbReference type="ARBA" id="ARBA00023004"/>
    </source>
</evidence>
<dbReference type="PROSITE" id="PS51918">
    <property type="entry name" value="RADICAL_SAM"/>
    <property type="match status" value="1"/>
</dbReference>
<protein>
    <submittedName>
        <fullName evidence="7">Radical SAM protein</fullName>
    </submittedName>
</protein>
<reference evidence="7 8" key="1">
    <citation type="journal article" date="2021" name="ISME Commun">
        <title>Automated analysis of genomic sequences facilitates high-throughput and comprehensive description of bacteria.</title>
        <authorList>
            <person name="Hitch T.C.A."/>
        </authorList>
    </citation>
    <scope>NUCLEOTIDE SEQUENCE [LARGE SCALE GENOMIC DNA]</scope>
    <source>
        <strain evidence="7 8">Sanger_23</strain>
    </source>
</reference>
<keyword evidence="2" id="KW-0949">S-adenosyl-L-methionine</keyword>
<dbReference type="SUPFAM" id="SSF102114">
    <property type="entry name" value="Radical SAM enzymes"/>
    <property type="match status" value="1"/>
</dbReference>
<keyword evidence="4" id="KW-0408">Iron</keyword>
<name>A0ABT2TT89_9FIRM</name>
<dbReference type="InterPro" id="IPR023867">
    <property type="entry name" value="Sulphatase_maturase_rSAM"/>
</dbReference>
<proteinExistence type="predicted"/>